<proteinExistence type="predicted"/>
<dbReference type="Proteomes" id="UP001470230">
    <property type="component" value="Unassembled WGS sequence"/>
</dbReference>
<accession>A0ABR2K7A7</accession>
<protein>
    <submittedName>
        <fullName evidence="2">Uncharacterized protein</fullName>
    </submittedName>
</protein>
<reference evidence="2 3" key="1">
    <citation type="submission" date="2024-04" db="EMBL/GenBank/DDBJ databases">
        <title>Tritrichomonas musculus Genome.</title>
        <authorList>
            <person name="Alves-Ferreira E."/>
            <person name="Grigg M."/>
            <person name="Lorenzi H."/>
            <person name="Galac M."/>
        </authorList>
    </citation>
    <scope>NUCLEOTIDE SEQUENCE [LARGE SCALE GENOMIC DNA]</scope>
    <source>
        <strain evidence="2 3">EAF2021</strain>
    </source>
</reference>
<feature type="compositionally biased region" description="Basic and acidic residues" evidence="1">
    <location>
        <begin position="57"/>
        <end position="69"/>
    </location>
</feature>
<sequence length="88" mass="10211">MTTVNVSYGGKEISQRGNRRSQGNSKMRYADSQMQPGQEEDSLITELRSLNEELKDELRKKFPRPEDQKYLGIYQKPSSQTRSTQNLK</sequence>
<name>A0ABR2K7A7_9EUKA</name>
<evidence type="ECO:0000313" key="3">
    <source>
        <dbReference type="Proteomes" id="UP001470230"/>
    </source>
</evidence>
<feature type="region of interest" description="Disordered" evidence="1">
    <location>
        <begin position="1"/>
        <end position="42"/>
    </location>
</feature>
<gene>
    <name evidence="2" type="ORF">M9Y10_037989</name>
</gene>
<evidence type="ECO:0000313" key="2">
    <source>
        <dbReference type="EMBL" id="KAK8886954.1"/>
    </source>
</evidence>
<comment type="caution">
    <text evidence="2">The sequence shown here is derived from an EMBL/GenBank/DDBJ whole genome shotgun (WGS) entry which is preliminary data.</text>
</comment>
<keyword evidence="3" id="KW-1185">Reference proteome</keyword>
<feature type="compositionally biased region" description="Polar residues" evidence="1">
    <location>
        <begin position="76"/>
        <end position="88"/>
    </location>
</feature>
<dbReference type="EMBL" id="JAPFFF010000006">
    <property type="protein sequence ID" value="KAK8886954.1"/>
    <property type="molecule type" value="Genomic_DNA"/>
</dbReference>
<organism evidence="2 3">
    <name type="scientific">Tritrichomonas musculus</name>
    <dbReference type="NCBI Taxonomy" id="1915356"/>
    <lineage>
        <taxon>Eukaryota</taxon>
        <taxon>Metamonada</taxon>
        <taxon>Parabasalia</taxon>
        <taxon>Tritrichomonadida</taxon>
        <taxon>Tritrichomonadidae</taxon>
        <taxon>Tritrichomonas</taxon>
    </lineage>
</organism>
<evidence type="ECO:0000256" key="1">
    <source>
        <dbReference type="SAM" id="MobiDB-lite"/>
    </source>
</evidence>
<feature type="region of interest" description="Disordered" evidence="1">
    <location>
        <begin position="57"/>
        <end position="88"/>
    </location>
</feature>